<accession>A0A6H1ZYV7</accession>
<evidence type="ECO:0000313" key="1">
    <source>
        <dbReference type="EMBL" id="QJA52642.1"/>
    </source>
</evidence>
<protein>
    <submittedName>
        <fullName evidence="1">Uncharacterized protein</fullName>
    </submittedName>
</protein>
<dbReference type="AlphaFoldDB" id="A0A6H1ZYV7"/>
<organism evidence="1">
    <name type="scientific">viral metagenome</name>
    <dbReference type="NCBI Taxonomy" id="1070528"/>
    <lineage>
        <taxon>unclassified sequences</taxon>
        <taxon>metagenomes</taxon>
        <taxon>organismal metagenomes</taxon>
    </lineage>
</organism>
<dbReference type="EMBL" id="MT144356">
    <property type="protein sequence ID" value="QJA52642.1"/>
    <property type="molecule type" value="Genomic_DNA"/>
</dbReference>
<reference evidence="1" key="1">
    <citation type="submission" date="2020-03" db="EMBL/GenBank/DDBJ databases">
        <title>The deep terrestrial virosphere.</title>
        <authorList>
            <person name="Holmfeldt K."/>
            <person name="Nilsson E."/>
            <person name="Simone D."/>
            <person name="Lopez-Fernandez M."/>
            <person name="Wu X."/>
            <person name="de Brujin I."/>
            <person name="Lundin D."/>
            <person name="Andersson A."/>
            <person name="Bertilsson S."/>
            <person name="Dopson M."/>
        </authorList>
    </citation>
    <scope>NUCLEOTIDE SEQUENCE</scope>
    <source>
        <strain evidence="1">TM448A02855</strain>
    </source>
</reference>
<sequence>MRVTGKEAELAEVLETGPVRYVRQRGKYTGRIVAIYAERVVCEKCGQPFWRWPDTFIPWCAKCYFAVGIRPR</sequence>
<name>A0A6H1ZYV7_9ZZZZ</name>
<gene>
    <name evidence="1" type="ORF">TM448A02855_0007</name>
</gene>
<proteinExistence type="predicted"/>